<evidence type="ECO:0008006" key="4">
    <source>
        <dbReference type="Google" id="ProtNLM"/>
    </source>
</evidence>
<comment type="caution">
    <text evidence="2">The sequence shown here is derived from an EMBL/GenBank/DDBJ whole genome shotgun (WGS) entry which is preliminary data.</text>
</comment>
<keyword evidence="3" id="KW-1185">Reference proteome</keyword>
<gene>
    <name evidence="2" type="ORF">GOSPT_088_00290</name>
</gene>
<evidence type="ECO:0000313" key="2">
    <source>
        <dbReference type="EMBL" id="GAB40115.1"/>
    </source>
</evidence>
<dbReference type="AlphaFoldDB" id="H5U307"/>
<protein>
    <recommendedName>
        <fullName evidence="4">Bacterial Ig-like domain-containing protein</fullName>
    </recommendedName>
</protein>
<evidence type="ECO:0000256" key="1">
    <source>
        <dbReference type="SAM" id="SignalP"/>
    </source>
</evidence>
<feature type="signal peptide" evidence="1">
    <location>
        <begin position="1"/>
        <end position="17"/>
    </location>
</feature>
<proteinExistence type="predicted"/>
<dbReference type="Proteomes" id="UP000005845">
    <property type="component" value="Unassembled WGS sequence"/>
</dbReference>
<dbReference type="EMBL" id="BAFC01000086">
    <property type="protein sequence ID" value="GAB40115.1"/>
    <property type="molecule type" value="Genomic_DNA"/>
</dbReference>
<feature type="chain" id="PRO_5038484686" description="Bacterial Ig-like domain-containing protein" evidence="1">
    <location>
        <begin position="18"/>
        <end position="125"/>
    </location>
</feature>
<organism evidence="2 3">
    <name type="scientific">Gordonia sputi NBRC 100414</name>
    <dbReference type="NCBI Taxonomy" id="1089453"/>
    <lineage>
        <taxon>Bacteria</taxon>
        <taxon>Bacillati</taxon>
        <taxon>Actinomycetota</taxon>
        <taxon>Actinomycetes</taxon>
        <taxon>Mycobacteriales</taxon>
        <taxon>Gordoniaceae</taxon>
        <taxon>Gordonia</taxon>
    </lineage>
</organism>
<evidence type="ECO:0000313" key="3">
    <source>
        <dbReference type="Proteomes" id="UP000005845"/>
    </source>
</evidence>
<sequence>MTAALAAGAGAVTIALAAPASATVDVPQATPGLGGKFATTCTYDIAVPVSGVGATNPVTLRDGSVTVGTVVPVAGKATFKWTPSTAGSHNLTAIQFRNPFSPSVKTLSNIPVSQGLNLGSLCLAL</sequence>
<accession>H5U307</accession>
<name>H5U307_9ACTN</name>
<keyword evidence="1" id="KW-0732">Signal</keyword>
<reference evidence="2 3" key="1">
    <citation type="submission" date="2012-02" db="EMBL/GenBank/DDBJ databases">
        <title>Whole genome shotgun sequence of Gordonia sputi NBRC 100414.</title>
        <authorList>
            <person name="Yoshida I."/>
            <person name="Hosoyama A."/>
            <person name="Tsuchikane K."/>
            <person name="Katsumata H."/>
            <person name="Yamazaki S."/>
            <person name="Fujita N."/>
        </authorList>
    </citation>
    <scope>NUCLEOTIDE SEQUENCE [LARGE SCALE GENOMIC DNA]</scope>
    <source>
        <strain evidence="2 3">NBRC 100414</strain>
    </source>
</reference>